<gene>
    <name evidence="3" type="ORF">RJ641_013194</name>
</gene>
<dbReference type="Proteomes" id="UP001370490">
    <property type="component" value="Unassembled WGS sequence"/>
</dbReference>
<keyword evidence="3" id="KW-0645">Protease</keyword>
<evidence type="ECO:0000256" key="1">
    <source>
        <dbReference type="ARBA" id="ARBA00009431"/>
    </source>
</evidence>
<name>A0AAN8W3Z5_9MAGN</name>
<dbReference type="Pfam" id="PF00450">
    <property type="entry name" value="Peptidase_S10"/>
    <property type="match status" value="1"/>
</dbReference>
<reference evidence="3 4" key="1">
    <citation type="submission" date="2023-12" db="EMBL/GenBank/DDBJ databases">
        <title>A high-quality genome assembly for Dillenia turbinata (Dilleniales).</title>
        <authorList>
            <person name="Chanderbali A."/>
        </authorList>
    </citation>
    <scope>NUCLEOTIDE SEQUENCE [LARGE SCALE GENOMIC DNA]</scope>
    <source>
        <strain evidence="3">LSX21</strain>
        <tissue evidence="3">Leaf</tissue>
    </source>
</reference>
<keyword evidence="4" id="KW-1185">Reference proteome</keyword>
<dbReference type="FunFam" id="3.40.50.12670:FF:000002">
    <property type="entry name" value="Carboxypeptidase"/>
    <property type="match status" value="1"/>
</dbReference>
<keyword evidence="2" id="KW-1133">Transmembrane helix</keyword>
<dbReference type="PANTHER" id="PTHR11802">
    <property type="entry name" value="SERINE PROTEASE FAMILY S10 SERINE CARBOXYPEPTIDASE"/>
    <property type="match status" value="1"/>
</dbReference>
<proteinExistence type="inferred from homology"/>
<dbReference type="PANTHER" id="PTHR11802:SF487">
    <property type="entry name" value="SERINE CARBOXYPEPTIDASE-LIKE 13"/>
    <property type="match status" value="1"/>
</dbReference>
<protein>
    <submittedName>
        <fullName evidence="3">Peptidase S10, serine carboxypeptidase</fullName>
    </submittedName>
</protein>
<dbReference type="GO" id="GO:0004185">
    <property type="term" value="F:serine-type carboxypeptidase activity"/>
    <property type="evidence" value="ECO:0007669"/>
    <property type="project" value="InterPro"/>
</dbReference>
<evidence type="ECO:0000313" key="4">
    <source>
        <dbReference type="Proteomes" id="UP001370490"/>
    </source>
</evidence>
<comment type="caution">
    <text evidence="3">The sequence shown here is derived from an EMBL/GenBank/DDBJ whole genome shotgun (WGS) entry which is preliminary data.</text>
</comment>
<dbReference type="InterPro" id="IPR029058">
    <property type="entry name" value="AB_hydrolase_fold"/>
</dbReference>
<dbReference type="Gene3D" id="3.40.50.12670">
    <property type="match status" value="1"/>
</dbReference>
<dbReference type="AlphaFoldDB" id="A0AAN8W3Z5"/>
<dbReference type="SUPFAM" id="SSF53474">
    <property type="entry name" value="alpha/beta-Hydrolases"/>
    <property type="match status" value="1"/>
</dbReference>
<keyword evidence="3" id="KW-0121">Carboxypeptidase</keyword>
<keyword evidence="2" id="KW-0472">Membrane</keyword>
<keyword evidence="3" id="KW-0378">Hydrolase</keyword>
<sequence>MEPKAIATNSKQIPEFKFKCSWVICSQFSLLLLLLISIAASSSSAVIKTLPGFAGELPFKLETGYVGVGDAEEVQLFYLFVRSQRTPERDPLLLWLTGGPGCSTFSAFFYESGTCFLFLNLLCPLHFSVSNYTGGIPPLFINPSTWTQYLNIIYLDSPVGAGFSYSKTQRGYIMDDYKAAAEVYTFIRKWMMDHPEFLMNQFYVGGDSYSGIIVPMVVQEIYNGNNLGFYPNFNLQGYVLGNPVTDYYIDHNARVPFAKRMTLVPDNLYKAAKKHCNGNYVYIDPSNAQCLSDVQAIEELVREINIYQILEPVCKTISPQGRKWGRRSLEEELDVDLNSLLQDDPAFWCRNYGYVLVGLWANNEQVRQALSVREGTKGYWKRCNFSMSYTENVRSSVSYHKNLTNTRLRALIFSGDHDMSVPHIATQTWIQSLNITVEYIWRAWYVDAQVAGYTEIYTNNDFEMTFATIKARNRGGGHIAPEYKPKQVYELLNRWFAYYPL</sequence>
<keyword evidence="2" id="KW-0812">Transmembrane</keyword>
<feature type="transmembrane region" description="Helical" evidence="2">
    <location>
        <begin position="20"/>
        <end position="40"/>
    </location>
</feature>
<accession>A0AAN8W3Z5</accession>
<dbReference type="GO" id="GO:0019748">
    <property type="term" value="P:secondary metabolic process"/>
    <property type="evidence" value="ECO:0007669"/>
    <property type="project" value="TreeGrafter"/>
</dbReference>
<dbReference type="PRINTS" id="PR00724">
    <property type="entry name" value="CRBOXYPTASEC"/>
</dbReference>
<dbReference type="Gene3D" id="3.40.50.1820">
    <property type="entry name" value="alpha/beta hydrolase"/>
    <property type="match status" value="1"/>
</dbReference>
<dbReference type="FunFam" id="3.40.50.1820:FF:000072">
    <property type="entry name" value="Serine carboxypeptidase-like 19"/>
    <property type="match status" value="1"/>
</dbReference>
<dbReference type="GO" id="GO:0016747">
    <property type="term" value="F:acyltransferase activity, transferring groups other than amino-acyl groups"/>
    <property type="evidence" value="ECO:0007669"/>
    <property type="project" value="TreeGrafter"/>
</dbReference>
<dbReference type="InterPro" id="IPR001563">
    <property type="entry name" value="Peptidase_S10"/>
</dbReference>
<dbReference type="EMBL" id="JBAMMX010000002">
    <property type="protein sequence ID" value="KAK6945650.1"/>
    <property type="molecule type" value="Genomic_DNA"/>
</dbReference>
<dbReference type="GO" id="GO:0006508">
    <property type="term" value="P:proteolysis"/>
    <property type="evidence" value="ECO:0007669"/>
    <property type="project" value="InterPro"/>
</dbReference>
<evidence type="ECO:0000256" key="2">
    <source>
        <dbReference type="SAM" id="Phobius"/>
    </source>
</evidence>
<organism evidence="3 4">
    <name type="scientific">Dillenia turbinata</name>
    <dbReference type="NCBI Taxonomy" id="194707"/>
    <lineage>
        <taxon>Eukaryota</taxon>
        <taxon>Viridiplantae</taxon>
        <taxon>Streptophyta</taxon>
        <taxon>Embryophyta</taxon>
        <taxon>Tracheophyta</taxon>
        <taxon>Spermatophyta</taxon>
        <taxon>Magnoliopsida</taxon>
        <taxon>eudicotyledons</taxon>
        <taxon>Gunneridae</taxon>
        <taxon>Pentapetalae</taxon>
        <taxon>Dilleniales</taxon>
        <taxon>Dilleniaceae</taxon>
        <taxon>Dillenia</taxon>
    </lineage>
</organism>
<evidence type="ECO:0000313" key="3">
    <source>
        <dbReference type="EMBL" id="KAK6945650.1"/>
    </source>
</evidence>
<comment type="similarity">
    <text evidence="1">Belongs to the peptidase S10 family.</text>
</comment>